<keyword evidence="2" id="KW-1185">Reference proteome</keyword>
<accession>A0ABQ6JLV0</accession>
<comment type="caution">
    <text evidence="1">The sequence shown here is derived from an EMBL/GenBank/DDBJ whole genome shotgun (WGS) entry which is preliminary data.</text>
</comment>
<proteinExistence type="predicted"/>
<reference evidence="2" key="1">
    <citation type="journal article" date="2019" name="Int. J. Syst. Evol. Microbiol.">
        <title>The Global Catalogue of Microorganisms (GCM) 10K type strain sequencing project: providing services to taxonomists for standard genome sequencing and annotation.</title>
        <authorList>
            <consortium name="The Broad Institute Genomics Platform"/>
            <consortium name="The Broad Institute Genome Sequencing Center for Infectious Disease"/>
            <person name="Wu L."/>
            <person name="Ma J."/>
        </authorList>
    </citation>
    <scope>NUCLEOTIDE SEQUENCE [LARGE SCALE GENOMIC DNA]</scope>
    <source>
        <strain evidence="2">NBRC 108730</strain>
    </source>
</reference>
<gene>
    <name evidence="1" type="ORF">GCM10025868_33490</name>
</gene>
<sequence length="63" mass="6806">MPAEALERREAGPLTADEVLDAVLRLRDPATDLVALACAARPGATRPAQRLEAFDRPEHPDVC</sequence>
<dbReference type="EMBL" id="BSUZ01000001">
    <property type="protein sequence ID" value="GMA88099.1"/>
    <property type="molecule type" value="Genomic_DNA"/>
</dbReference>
<evidence type="ECO:0000313" key="2">
    <source>
        <dbReference type="Proteomes" id="UP001157017"/>
    </source>
</evidence>
<evidence type="ECO:0000313" key="1">
    <source>
        <dbReference type="EMBL" id="GMA88099.1"/>
    </source>
</evidence>
<name>A0ABQ6JLV0_9ACTN</name>
<protein>
    <submittedName>
        <fullName evidence="1">Uncharacterized protein</fullName>
    </submittedName>
</protein>
<organism evidence="1 2">
    <name type="scientific">Angustibacter aerolatus</name>
    <dbReference type="NCBI Taxonomy" id="1162965"/>
    <lineage>
        <taxon>Bacteria</taxon>
        <taxon>Bacillati</taxon>
        <taxon>Actinomycetota</taxon>
        <taxon>Actinomycetes</taxon>
        <taxon>Kineosporiales</taxon>
        <taxon>Kineosporiaceae</taxon>
    </lineage>
</organism>
<dbReference type="Proteomes" id="UP001157017">
    <property type="component" value="Unassembled WGS sequence"/>
</dbReference>